<dbReference type="AlphaFoldDB" id="A0A4R2P857"/>
<evidence type="ECO:0000259" key="4">
    <source>
        <dbReference type="PROSITE" id="PS51294"/>
    </source>
</evidence>
<dbReference type="OrthoDB" id="2845592at2"/>
<feature type="region of interest" description="Disordered" evidence="2">
    <location>
        <begin position="188"/>
        <end position="214"/>
    </location>
</feature>
<gene>
    <name evidence="5" type="ORF">EV207_1056</name>
</gene>
<dbReference type="PROSITE" id="PS51294">
    <property type="entry name" value="HTH_MYB"/>
    <property type="match status" value="1"/>
</dbReference>
<dbReference type="RefSeq" id="WP_132744378.1">
    <property type="nucleotide sequence ID" value="NZ_SLXK01000005.1"/>
</dbReference>
<dbReference type="InterPro" id="IPR017930">
    <property type="entry name" value="Myb_dom"/>
</dbReference>
<feature type="domain" description="HTH myb-type" evidence="4">
    <location>
        <begin position="1"/>
        <end position="61"/>
    </location>
</feature>
<dbReference type="PANTHER" id="PTHR41302:SF2">
    <property type="entry name" value="PRESPORE SPECIFIC TRANSCRIPTIONAL ACTIVATOR RSFA"/>
    <property type="match status" value="1"/>
</dbReference>
<dbReference type="PROSITE" id="PS50090">
    <property type="entry name" value="MYB_LIKE"/>
    <property type="match status" value="1"/>
</dbReference>
<reference evidence="5 6" key="1">
    <citation type="submission" date="2019-03" db="EMBL/GenBank/DDBJ databases">
        <title>Genomic Encyclopedia of Type Strains, Phase IV (KMG-IV): sequencing the most valuable type-strain genomes for metagenomic binning, comparative biology and taxonomic classification.</title>
        <authorList>
            <person name="Goeker M."/>
        </authorList>
    </citation>
    <scope>NUCLEOTIDE SEQUENCE [LARGE SCALE GENOMIC DNA]</scope>
    <source>
        <strain evidence="5 6">DSM 19377</strain>
    </source>
</reference>
<keyword evidence="1" id="KW-0175">Coiled coil</keyword>
<dbReference type="InterPro" id="IPR001005">
    <property type="entry name" value="SANT/Myb"/>
</dbReference>
<dbReference type="PANTHER" id="PTHR41302">
    <property type="entry name" value="PRESPORE-SPECIFIC TRANSCRIPTIONAL REGULATOR RSFA-RELATED"/>
    <property type="match status" value="1"/>
</dbReference>
<feature type="coiled-coil region" evidence="1">
    <location>
        <begin position="139"/>
        <end position="166"/>
    </location>
</feature>
<dbReference type="NCBIfam" id="TIGR02894">
    <property type="entry name" value="DNA_bind_RsfA"/>
    <property type="match status" value="1"/>
</dbReference>
<comment type="caution">
    <text evidence="5">The sequence shown here is derived from an EMBL/GenBank/DDBJ whole genome shotgun (WGS) entry which is preliminary data.</text>
</comment>
<evidence type="ECO:0000259" key="3">
    <source>
        <dbReference type="PROSITE" id="PS50090"/>
    </source>
</evidence>
<dbReference type="Pfam" id="PF13921">
    <property type="entry name" value="Myb_DNA-bind_6"/>
    <property type="match status" value="1"/>
</dbReference>
<evidence type="ECO:0000256" key="2">
    <source>
        <dbReference type="SAM" id="MobiDB-lite"/>
    </source>
</evidence>
<accession>A0A4R2P857</accession>
<name>A0A4R2P857_9BACL</name>
<evidence type="ECO:0000313" key="5">
    <source>
        <dbReference type="EMBL" id="TCP30478.1"/>
    </source>
</evidence>
<protein>
    <submittedName>
        <fullName evidence="5">RsfA family transcription factor</fullName>
    </submittedName>
</protein>
<evidence type="ECO:0000313" key="6">
    <source>
        <dbReference type="Proteomes" id="UP000295416"/>
    </source>
</evidence>
<proteinExistence type="predicted"/>
<organism evidence="5 6">
    <name type="scientific">Scopulibacillus darangshiensis</name>
    <dbReference type="NCBI Taxonomy" id="442528"/>
    <lineage>
        <taxon>Bacteria</taxon>
        <taxon>Bacillati</taxon>
        <taxon>Bacillota</taxon>
        <taxon>Bacilli</taxon>
        <taxon>Bacillales</taxon>
        <taxon>Sporolactobacillaceae</taxon>
        <taxon>Scopulibacillus</taxon>
    </lineage>
</organism>
<evidence type="ECO:0000256" key="1">
    <source>
        <dbReference type="SAM" id="Coils"/>
    </source>
</evidence>
<dbReference type="InterPro" id="IPR014243">
    <property type="entry name" value="RsfA-like"/>
</dbReference>
<dbReference type="Proteomes" id="UP000295416">
    <property type="component" value="Unassembled WGS sequence"/>
</dbReference>
<feature type="domain" description="Myb-like" evidence="3">
    <location>
        <begin position="1"/>
        <end position="57"/>
    </location>
</feature>
<sequence length="214" mass="24419">MSTIRQDAWSHDEDLLLAETVLRHIREGSTQLAAFEEVGQQLSRTSAACGFRWNSLVRKQYDSAIALAKKQRKTAQAKNKAAAVSKQKDADTANVEPRAEAEYDRFDMTSEKLNLEGVIAYLKQLNDQTVQQPRLQNKVNELTYQLNVAQGENAELKKSFDKLNRDYLLMKDDYKALMQIMDRARKMAGTNEGDSNSRISFQLDGEQELERLNK</sequence>
<dbReference type="EMBL" id="SLXK01000005">
    <property type="protein sequence ID" value="TCP30478.1"/>
    <property type="molecule type" value="Genomic_DNA"/>
</dbReference>
<keyword evidence="6" id="KW-1185">Reference proteome</keyword>